<evidence type="ECO:0000313" key="5">
    <source>
        <dbReference type="EnsemblMetazoa" id="CJA00692.1"/>
    </source>
</evidence>
<feature type="region of interest" description="Disordered" evidence="3">
    <location>
        <begin position="1"/>
        <end position="46"/>
    </location>
</feature>
<dbReference type="GO" id="GO:0036435">
    <property type="term" value="F:K48-linked polyubiquitin modification-dependent protein binding"/>
    <property type="evidence" value="ECO:0007669"/>
    <property type="project" value="UniProtKB-UniRule"/>
</dbReference>
<keyword evidence="2" id="KW-0788">Thiol protease</keyword>
<dbReference type="GO" id="GO:0006508">
    <property type="term" value="P:proteolysis"/>
    <property type="evidence" value="ECO:0007669"/>
    <property type="project" value="UniProtKB-KW"/>
</dbReference>
<dbReference type="PANTHER" id="PTHR18063">
    <property type="entry name" value="NF-E2 INDUCIBLE PROTEIN"/>
    <property type="match status" value="1"/>
</dbReference>
<dbReference type="PANTHER" id="PTHR18063:SF6">
    <property type="entry name" value="UBIQUITIN CARBOXYL-TERMINAL HYDROLASE"/>
    <property type="match status" value="1"/>
</dbReference>
<proteinExistence type="inferred from homology"/>
<organism evidence="5 6">
    <name type="scientific">Caenorhabditis japonica</name>
    <dbReference type="NCBI Taxonomy" id="281687"/>
    <lineage>
        <taxon>Eukaryota</taxon>
        <taxon>Metazoa</taxon>
        <taxon>Ecdysozoa</taxon>
        <taxon>Nematoda</taxon>
        <taxon>Chromadorea</taxon>
        <taxon>Rhabditida</taxon>
        <taxon>Rhabditina</taxon>
        <taxon>Rhabditomorpha</taxon>
        <taxon>Rhabditoidea</taxon>
        <taxon>Rhabditidae</taxon>
        <taxon>Peloderinae</taxon>
        <taxon>Caenorhabditis</taxon>
    </lineage>
</organism>
<reference evidence="6" key="1">
    <citation type="submission" date="2010-08" db="EMBL/GenBank/DDBJ databases">
        <authorList>
            <consortium name="Caenorhabditis japonica Sequencing Consortium"/>
            <person name="Wilson R.K."/>
        </authorList>
    </citation>
    <scope>NUCLEOTIDE SEQUENCE [LARGE SCALE GENOMIC DNA]</scope>
    <source>
        <strain evidence="6">DF5081</strain>
    </source>
</reference>
<dbReference type="Proteomes" id="UP000005237">
    <property type="component" value="Unassembled WGS sequence"/>
</dbReference>
<evidence type="ECO:0000313" key="6">
    <source>
        <dbReference type="Proteomes" id="UP000005237"/>
    </source>
</evidence>
<evidence type="ECO:0000256" key="3">
    <source>
        <dbReference type="SAM" id="MobiDB-lite"/>
    </source>
</evidence>
<comment type="similarity">
    <text evidence="1 2">Belongs to the MINDY deubiquitinase family. FAM63 subfamily.</text>
</comment>
<accession>A0A8R1DF38</accession>
<evidence type="ECO:0000259" key="4">
    <source>
        <dbReference type="Pfam" id="PF04424"/>
    </source>
</evidence>
<dbReference type="InterPro" id="IPR007518">
    <property type="entry name" value="MINDY"/>
</dbReference>
<keyword evidence="6" id="KW-1185">Reference proteome</keyword>
<reference evidence="5" key="2">
    <citation type="submission" date="2022-06" db="UniProtKB">
        <authorList>
            <consortium name="EnsemblMetazoa"/>
        </authorList>
    </citation>
    <scope>IDENTIFICATION</scope>
    <source>
        <strain evidence="5">DF5081</strain>
    </source>
</reference>
<dbReference type="GO" id="GO:0140934">
    <property type="term" value="F:histone deubiquitinase activity"/>
    <property type="evidence" value="ECO:0007669"/>
    <property type="project" value="UniProtKB-UniRule"/>
</dbReference>
<dbReference type="Pfam" id="PF04424">
    <property type="entry name" value="MINDY_DUB"/>
    <property type="match status" value="1"/>
</dbReference>
<sequence>MSTPSSSEVTVEQKVENEETKEDDLTPESVEKPEKSTEKPEKVETAAEEVKFFRTKKIRFGPIDYQIVTQNANGPCPLIALVNALVLKGKIEIPQNYAINSKDLLNLLTNLILSRVPTSDDDVETYENNLRDVLTILPTIVNGLDVNVQFSAVNKFEFTSALSLFDLVSVNLYHVWLPDPQFTVVYDLVRNLNYNELVEKMFQENDEAQLLQNFHEETISQITFHGLATLLGTMKDGELSVVFHNNHFSTILKRRNFKIPL</sequence>
<name>A0A8R1DF38_CAEJA</name>
<keyword evidence="2" id="KW-0645">Protease</keyword>
<feature type="domain" description="MINDY deubiquitinase" evidence="4">
    <location>
        <begin position="52"/>
        <end position="256"/>
    </location>
</feature>
<evidence type="ECO:0000256" key="2">
    <source>
        <dbReference type="RuleBase" id="RU367139"/>
    </source>
</evidence>
<dbReference type="GO" id="GO:0016807">
    <property type="term" value="F:cysteine-type carboxypeptidase activity"/>
    <property type="evidence" value="ECO:0007669"/>
    <property type="project" value="TreeGrafter"/>
</dbReference>
<dbReference type="GO" id="GO:0004843">
    <property type="term" value="F:cysteine-type deubiquitinase activity"/>
    <property type="evidence" value="ECO:0007669"/>
    <property type="project" value="UniProtKB-UniRule"/>
</dbReference>
<protein>
    <recommendedName>
        <fullName evidence="2">Ubiquitin carboxyl-terminal hydrolase</fullName>
        <ecNumber evidence="2">3.4.19.12</ecNumber>
    </recommendedName>
</protein>
<dbReference type="GO" id="GO:0005829">
    <property type="term" value="C:cytosol"/>
    <property type="evidence" value="ECO:0007669"/>
    <property type="project" value="TreeGrafter"/>
</dbReference>
<comment type="catalytic activity">
    <reaction evidence="2">
        <text>Thiol-dependent hydrolysis of ester, thioester, amide, peptide and isopeptide bonds formed by the C-terminal Gly of ubiquitin (a 76-residue protein attached to proteins as an intracellular targeting signal).</text>
        <dbReference type="EC" id="3.4.19.12"/>
    </reaction>
</comment>
<dbReference type="EC" id="3.4.19.12" evidence="2"/>
<feature type="compositionally biased region" description="Basic and acidic residues" evidence="3">
    <location>
        <begin position="29"/>
        <end position="46"/>
    </location>
</feature>
<dbReference type="EnsemblMetazoa" id="CJA00692.1">
    <property type="protein sequence ID" value="CJA00692.1"/>
    <property type="gene ID" value="WBGene00119896"/>
</dbReference>
<keyword evidence="2" id="KW-0833">Ubl conjugation pathway</keyword>
<dbReference type="GO" id="GO:0071108">
    <property type="term" value="P:protein K48-linked deubiquitination"/>
    <property type="evidence" value="ECO:0007669"/>
    <property type="project" value="TreeGrafter"/>
</dbReference>
<dbReference type="GO" id="GO:1990380">
    <property type="term" value="F:K48-linked deubiquitinase activity"/>
    <property type="evidence" value="ECO:0007669"/>
    <property type="project" value="UniProtKB-UniRule"/>
</dbReference>
<keyword evidence="2" id="KW-0378">Hydrolase</keyword>
<feature type="compositionally biased region" description="Polar residues" evidence="3">
    <location>
        <begin position="1"/>
        <end position="10"/>
    </location>
</feature>
<comment type="function">
    <text evidence="2">Hydrolase that can specifically remove 'Lys-48'-linked conjugated ubiquitin from proteins. Has exodeubiquitinase activity and has a preference for long polyubiquitin chains. May play a regulatory role at the level of protein turnover.</text>
</comment>
<dbReference type="AlphaFoldDB" id="A0A8R1DF38"/>
<dbReference type="InterPro" id="IPR033979">
    <property type="entry name" value="MINDY_domain"/>
</dbReference>
<dbReference type="GO" id="GO:0071944">
    <property type="term" value="C:cell periphery"/>
    <property type="evidence" value="ECO:0007669"/>
    <property type="project" value="TreeGrafter"/>
</dbReference>
<evidence type="ECO:0000256" key="1">
    <source>
        <dbReference type="ARBA" id="ARBA00006616"/>
    </source>
</evidence>